<name>A0ABM4BHU3_HYDVU</name>
<protein>
    <submittedName>
        <fullName evidence="3">Uncharacterized protein LOC136077988 isoform X2</fullName>
    </submittedName>
</protein>
<dbReference type="RefSeq" id="XP_065648593.1">
    <property type="nucleotide sequence ID" value="XM_065792521.1"/>
</dbReference>
<keyword evidence="2" id="KW-1185">Reference proteome</keyword>
<reference evidence="3" key="1">
    <citation type="submission" date="2025-08" db="UniProtKB">
        <authorList>
            <consortium name="RefSeq"/>
        </authorList>
    </citation>
    <scope>IDENTIFICATION</scope>
</reference>
<feature type="region of interest" description="Disordered" evidence="1">
    <location>
        <begin position="79"/>
        <end position="115"/>
    </location>
</feature>
<accession>A0ABM4BHU3</accession>
<organism evidence="2 3">
    <name type="scientific">Hydra vulgaris</name>
    <name type="common">Hydra</name>
    <name type="synonym">Hydra attenuata</name>
    <dbReference type="NCBI Taxonomy" id="6087"/>
    <lineage>
        <taxon>Eukaryota</taxon>
        <taxon>Metazoa</taxon>
        <taxon>Cnidaria</taxon>
        <taxon>Hydrozoa</taxon>
        <taxon>Hydroidolina</taxon>
        <taxon>Anthoathecata</taxon>
        <taxon>Aplanulata</taxon>
        <taxon>Hydridae</taxon>
        <taxon>Hydra</taxon>
    </lineage>
</organism>
<evidence type="ECO:0000313" key="3">
    <source>
        <dbReference type="RefSeq" id="XP_065648593.1"/>
    </source>
</evidence>
<dbReference type="Proteomes" id="UP001652625">
    <property type="component" value="Chromosome 03"/>
</dbReference>
<evidence type="ECO:0000256" key="1">
    <source>
        <dbReference type="SAM" id="MobiDB-lite"/>
    </source>
</evidence>
<proteinExistence type="predicted"/>
<feature type="compositionally biased region" description="Basic residues" evidence="1">
    <location>
        <begin position="79"/>
        <end position="89"/>
    </location>
</feature>
<dbReference type="GeneID" id="136077988"/>
<sequence>MKIFVVIQHIKIVDLYLAKKELELRKTAIKQQIARKREELAKRKEIIVSSTSSLPSGAQSGNQALLGLSRSDFLVWRRSHPGPKSKRAFRIWAQNGGKDLPHFKYKPPGGRRDGR</sequence>
<gene>
    <name evidence="3" type="primary">LOC136077988</name>
</gene>
<evidence type="ECO:0000313" key="2">
    <source>
        <dbReference type="Proteomes" id="UP001652625"/>
    </source>
</evidence>